<dbReference type="RefSeq" id="WP_169206597.1">
    <property type="nucleotide sequence ID" value="NZ_WTVR01000021.1"/>
</dbReference>
<accession>A0ABX1MSB3</accession>
<gene>
    <name evidence="1" type="ORF">GPA26_12100</name>
</gene>
<organism evidence="1 2">
    <name type="scientific">Aromatoleum petrolei</name>
    <dbReference type="NCBI Taxonomy" id="76116"/>
    <lineage>
        <taxon>Bacteria</taxon>
        <taxon>Pseudomonadati</taxon>
        <taxon>Pseudomonadota</taxon>
        <taxon>Betaproteobacteria</taxon>
        <taxon>Rhodocyclales</taxon>
        <taxon>Rhodocyclaceae</taxon>
        <taxon>Aromatoleum</taxon>
    </lineage>
</organism>
<protein>
    <submittedName>
        <fullName evidence="1">Uncharacterized protein</fullName>
    </submittedName>
</protein>
<comment type="caution">
    <text evidence="1">The sequence shown here is derived from an EMBL/GenBank/DDBJ whole genome shotgun (WGS) entry which is preliminary data.</text>
</comment>
<reference evidence="1 2" key="1">
    <citation type="submission" date="2019-12" db="EMBL/GenBank/DDBJ databases">
        <title>Comparative genomics gives insights into the taxonomy of the Azoarcus-Aromatoleum group and reveals separate origins of nif in the plant-associated Azoarcus and non-plant-associated Aromatoleum sub-groups.</title>
        <authorList>
            <person name="Lafos M."/>
            <person name="Maluk M."/>
            <person name="Batista M."/>
            <person name="Junghare M."/>
            <person name="Carmona M."/>
            <person name="Faoro H."/>
            <person name="Cruz L.M."/>
            <person name="Battistoni F."/>
            <person name="De Souza E."/>
            <person name="Pedrosa F."/>
            <person name="Chen W.-M."/>
            <person name="Poole P.S."/>
            <person name="Dixon R.A."/>
            <person name="James E.K."/>
        </authorList>
    </citation>
    <scope>NUCLEOTIDE SEQUENCE [LARGE SCALE GENOMIC DNA]</scope>
    <source>
        <strain evidence="1 2">ToN1</strain>
    </source>
</reference>
<sequence length="73" mass="8264">MDLGLDTTDDCRELAHMSYLGPTVVSAVRIVGWREDPVYDEHASIDFTSLRRRLVKLIELSPGTFEDARTAVR</sequence>
<dbReference type="EMBL" id="WTVR01000021">
    <property type="protein sequence ID" value="NMF89216.1"/>
    <property type="molecule type" value="Genomic_DNA"/>
</dbReference>
<keyword evidence="2" id="KW-1185">Reference proteome</keyword>
<evidence type="ECO:0000313" key="1">
    <source>
        <dbReference type="EMBL" id="NMF89216.1"/>
    </source>
</evidence>
<evidence type="ECO:0000313" key="2">
    <source>
        <dbReference type="Proteomes" id="UP000652074"/>
    </source>
</evidence>
<name>A0ABX1MSB3_9RHOO</name>
<proteinExistence type="predicted"/>
<dbReference type="Proteomes" id="UP000652074">
    <property type="component" value="Unassembled WGS sequence"/>
</dbReference>